<gene>
    <name evidence="5" type="ORF">HYN46_00260</name>
</gene>
<dbReference type="AlphaFoldDB" id="A0A345P2F6"/>
<name>A0A345P2F6_9GAMM</name>
<dbReference type="SMART" id="SM00342">
    <property type="entry name" value="HTH_ARAC"/>
    <property type="match status" value="1"/>
</dbReference>
<keyword evidence="3" id="KW-0804">Transcription</keyword>
<dbReference type="PANTHER" id="PTHR47894">
    <property type="entry name" value="HTH-TYPE TRANSCRIPTIONAL REGULATOR GADX"/>
    <property type="match status" value="1"/>
</dbReference>
<proteinExistence type="predicted"/>
<sequence>MHFWDFMRGSASTRLLLDFGLEHGISASTLLKGTTLKLDSLDHPDAEISAAQELRVIENLLKLLPKIDRLGLQVGLRYHFSTYGIWGYGLISSATTRDALTLALRFIPLTYAFTLITYHEEGDLGILSFGEPDLEPHVKQFLVERDMAAAAVLLHELSSTDFGLRRLTFHAKAQQGPQNYDDVQRIFGIAPHYSSTLNSLAFDRAALDQPLPQANAITASMCEQLCRELLERRQIRSGTASIVRQYLTVQGNTWPDLTMMAKLIHTSERTLKRHLKEEGTSFRNLLEEVRRNLAETLLSDAQISMTEIAERLGFSDASSFSQTFKRWYGIAPNAYRKALLVIKNHR</sequence>
<dbReference type="PRINTS" id="PR00032">
    <property type="entry name" value="HTHARAC"/>
</dbReference>
<dbReference type="Pfam" id="PF12625">
    <property type="entry name" value="Arabinose_bd"/>
    <property type="match status" value="1"/>
</dbReference>
<keyword evidence="1" id="KW-0805">Transcription regulation</keyword>
<reference evidence="5 6" key="1">
    <citation type="submission" date="2018-07" db="EMBL/GenBank/DDBJ databases">
        <title>Genome sequencing of Moraxellaceae gen. HYN0046.</title>
        <authorList>
            <person name="Kim M."/>
            <person name="Yi H."/>
        </authorList>
    </citation>
    <scope>NUCLEOTIDE SEQUENCE [LARGE SCALE GENOMIC DNA]</scope>
    <source>
        <strain evidence="5 6">HYN0046</strain>
    </source>
</reference>
<keyword evidence="2" id="KW-0238">DNA-binding</keyword>
<organism evidence="5 6">
    <name type="scientific">Aquirhabdus parva</name>
    <dbReference type="NCBI Taxonomy" id="2283318"/>
    <lineage>
        <taxon>Bacteria</taxon>
        <taxon>Pseudomonadati</taxon>
        <taxon>Pseudomonadota</taxon>
        <taxon>Gammaproteobacteria</taxon>
        <taxon>Moraxellales</taxon>
        <taxon>Moraxellaceae</taxon>
        <taxon>Aquirhabdus</taxon>
    </lineage>
</organism>
<dbReference type="KEGG" id="mbah:HYN46_00260"/>
<evidence type="ECO:0000313" key="6">
    <source>
        <dbReference type="Proteomes" id="UP000253940"/>
    </source>
</evidence>
<accession>A0A345P2F6</accession>
<dbReference type="InterPro" id="IPR009057">
    <property type="entry name" value="Homeodomain-like_sf"/>
</dbReference>
<dbReference type="PANTHER" id="PTHR47894:SF1">
    <property type="entry name" value="HTH-TYPE TRANSCRIPTIONAL REGULATOR VQSM"/>
    <property type="match status" value="1"/>
</dbReference>
<dbReference type="Gene3D" id="1.10.10.60">
    <property type="entry name" value="Homeodomain-like"/>
    <property type="match status" value="1"/>
</dbReference>
<dbReference type="InterPro" id="IPR032687">
    <property type="entry name" value="AraC-type_N"/>
</dbReference>
<keyword evidence="6" id="KW-1185">Reference proteome</keyword>
<evidence type="ECO:0000256" key="1">
    <source>
        <dbReference type="ARBA" id="ARBA00023015"/>
    </source>
</evidence>
<dbReference type="Pfam" id="PF12833">
    <property type="entry name" value="HTH_18"/>
    <property type="match status" value="1"/>
</dbReference>
<dbReference type="RefSeq" id="WP_114897577.1">
    <property type="nucleotide sequence ID" value="NZ_CP031222.1"/>
</dbReference>
<dbReference type="GO" id="GO:0000976">
    <property type="term" value="F:transcription cis-regulatory region binding"/>
    <property type="evidence" value="ECO:0007669"/>
    <property type="project" value="TreeGrafter"/>
</dbReference>
<protein>
    <submittedName>
        <fullName evidence="5">AraC family transcriptional regulator</fullName>
    </submittedName>
</protein>
<feature type="domain" description="HTH araC/xylS-type" evidence="4">
    <location>
        <begin position="241"/>
        <end position="338"/>
    </location>
</feature>
<dbReference type="SUPFAM" id="SSF46689">
    <property type="entry name" value="Homeodomain-like"/>
    <property type="match status" value="1"/>
</dbReference>
<dbReference type="GO" id="GO:0005829">
    <property type="term" value="C:cytosol"/>
    <property type="evidence" value="ECO:0007669"/>
    <property type="project" value="TreeGrafter"/>
</dbReference>
<dbReference type="OrthoDB" id="6506763at2"/>
<dbReference type="EMBL" id="CP031222">
    <property type="protein sequence ID" value="AXI01465.1"/>
    <property type="molecule type" value="Genomic_DNA"/>
</dbReference>
<evidence type="ECO:0000256" key="3">
    <source>
        <dbReference type="ARBA" id="ARBA00023163"/>
    </source>
</evidence>
<dbReference type="PROSITE" id="PS01124">
    <property type="entry name" value="HTH_ARAC_FAMILY_2"/>
    <property type="match status" value="1"/>
</dbReference>
<dbReference type="InterPro" id="IPR018060">
    <property type="entry name" value="HTH_AraC"/>
</dbReference>
<evidence type="ECO:0000256" key="2">
    <source>
        <dbReference type="ARBA" id="ARBA00023125"/>
    </source>
</evidence>
<dbReference type="InterPro" id="IPR020449">
    <property type="entry name" value="Tscrpt_reg_AraC-type_HTH"/>
</dbReference>
<evidence type="ECO:0000259" key="4">
    <source>
        <dbReference type="PROSITE" id="PS01124"/>
    </source>
</evidence>
<evidence type="ECO:0000313" key="5">
    <source>
        <dbReference type="EMBL" id="AXI01465.1"/>
    </source>
</evidence>
<dbReference type="GO" id="GO:0003700">
    <property type="term" value="F:DNA-binding transcription factor activity"/>
    <property type="evidence" value="ECO:0007669"/>
    <property type="project" value="InterPro"/>
</dbReference>
<dbReference type="Proteomes" id="UP000253940">
    <property type="component" value="Chromosome"/>
</dbReference>